<keyword evidence="4" id="KW-0808">Transferase</keyword>
<evidence type="ECO:0000259" key="3">
    <source>
        <dbReference type="Pfam" id="PF02397"/>
    </source>
</evidence>
<comment type="similarity">
    <text evidence="1">Belongs to the bacterial sugar transferase family.</text>
</comment>
<sequence length="204" mass="23834">MQLIDNNESIHMQKTLYSKYFKGLLDLMVALVATVILIPIFMIIGIAIKVDSKGPILFKQPRIGMNRKIFYIYKFRTMHTTAPSQGRSPTSKDDPRITRVGKILRKTSLDELPQVFNIVKGQMSFIGPRPEQQIIVEQFYTEYENQRFYVKPGITGLWQISLDRTKPIHENLQYDFYYISNMNFLLDVKVLVKTVQVMLRSNTY</sequence>
<dbReference type="RefSeq" id="WP_088027505.1">
    <property type="nucleotide sequence ID" value="NZ_FWZD01000028.1"/>
</dbReference>
<dbReference type="Pfam" id="PF02397">
    <property type="entry name" value="Bac_transf"/>
    <property type="match status" value="1"/>
</dbReference>
<dbReference type="PANTHER" id="PTHR30576">
    <property type="entry name" value="COLANIC BIOSYNTHESIS UDP-GLUCOSE LIPID CARRIER TRANSFERASE"/>
    <property type="match status" value="1"/>
</dbReference>
<organism evidence="4 5">
    <name type="scientific">Bacillus mobilis</name>
    <dbReference type="NCBI Taxonomy" id="2026190"/>
    <lineage>
        <taxon>Bacteria</taxon>
        <taxon>Bacillati</taxon>
        <taxon>Bacillota</taxon>
        <taxon>Bacilli</taxon>
        <taxon>Bacillales</taxon>
        <taxon>Bacillaceae</taxon>
        <taxon>Bacillus</taxon>
        <taxon>Bacillus cereus group</taxon>
    </lineage>
</organism>
<evidence type="ECO:0000256" key="2">
    <source>
        <dbReference type="SAM" id="Phobius"/>
    </source>
</evidence>
<dbReference type="EMBL" id="FWZD01000028">
    <property type="protein sequence ID" value="SMD72677.1"/>
    <property type="molecule type" value="Genomic_DNA"/>
</dbReference>
<protein>
    <submittedName>
        <fullName evidence="4">UDP-N-acetylgalactosamine-undecaprenyl-phosphate N-acetylgalactosaminephosphotransferase</fullName>
        <ecNumber evidence="4">2.7.8.40</ecNumber>
    </submittedName>
</protein>
<keyword evidence="2" id="KW-0472">Membrane</keyword>
<evidence type="ECO:0000256" key="1">
    <source>
        <dbReference type="ARBA" id="ARBA00006464"/>
    </source>
</evidence>
<evidence type="ECO:0000313" key="4">
    <source>
        <dbReference type="EMBL" id="SMD72677.1"/>
    </source>
</evidence>
<dbReference type="AlphaFoldDB" id="A0A1Y5YYK7"/>
<dbReference type="EC" id="2.7.8.40" evidence="4"/>
<feature type="domain" description="Bacterial sugar transferase" evidence="3">
    <location>
        <begin position="22"/>
        <end position="199"/>
    </location>
</feature>
<dbReference type="InterPro" id="IPR003362">
    <property type="entry name" value="Bact_transf"/>
</dbReference>
<name>A0A1Y5YYK7_9BACI</name>
<keyword evidence="2" id="KW-1133">Transmembrane helix</keyword>
<dbReference type="GO" id="GO:0016780">
    <property type="term" value="F:phosphotransferase activity, for other substituted phosphate groups"/>
    <property type="evidence" value="ECO:0007669"/>
    <property type="project" value="TreeGrafter"/>
</dbReference>
<gene>
    <name evidence="4" type="primary">wecA</name>
    <name evidence="4" type="ORF">BACERE00185_00635</name>
</gene>
<dbReference type="Proteomes" id="UP000194439">
    <property type="component" value="Unassembled WGS sequence"/>
</dbReference>
<accession>A0A1Y5YYK7</accession>
<evidence type="ECO:0000313" key="5">
    <source>
        <dbReference type="Proteomes" id="UP000194439"/>
    </source>
</evidence>
<reference evidence="5" key="1">
    <citation type="submission" date="2017-04" db="EMBL/GenBank/DDBJ databases">
        <authorList>
            <person name="Criscuolo A."/>
        </authorList>
    </citation>
    <scope>NUCLEOTIDE SEQUENCE [LARGE SCALE GENOMIC DNA]</scope>
</reference>
<dbReference type="PANTHER" id="PTHR30576:SF0">
    <property type="entry name" value="UNDECAPRENYL-PHOSPHATE N-ACETYLGALACTOSAMINYL 1-PHOSPHATE TRANSFERASE-RELATED"/>
    <property type="match status" value="1"/>
</dbReference>
<feature type="transmembrane region" description="Helical" evidence="2">
    <location>
        <begin position="27"/>
        <end position="48"/>
    </location>
</feature>
<keyword evidence="2" id="KW-0812">Transmembrane</keyword>
<proteinExistence type="inferred from homology"/>